<dbReference type="Gramene" id="CDP03623">
    <property type="protein sequence ID" value="CDP03623"/>
    <property type="gene ID" value="GSCOC_T00016046001"/>
</dbReference>
<gene>
    <name evidence="1" type="ORF">GSCOC_T00016046001</name>
</gene>
<sequence length="132" mass="14815">MGGRRTRNGQLVVLECKPCSWILGNDPAEQECFSLEEQEPTFHHPIGQPARLFSFRPASFRSSTLMSTNLASSPGPNNKSVLASNPMLVVRKRTSMQQPEWEAEAASVVRRRFFSRRNGLTSLAGFIPRTEH</sequence>
<evidence type="ECO:0000313" key="1">
    <source>
        <dbReference type="EMBL" id="CDP03623.1"/>
    </source>
</evidence>
<name>A0A068U7N4_COFCA</name>
<organism evidence="1 2">
    <name type="scientific">Coffea canephora</name>
    <name type="common">Robusta coffee</name>
    <dbReference type="NCBI Taxonomy" id="49390"/>
    <lineage>
        <taxon>Eukaryota</taxon>
        <taxon>Viridiplantae</taxon>
        <taxon>Streptophyta</taxon>
        <taxon>Embryophyta</taxon>
        <taxon>Tracheophyta</taxon>
        <taxon>Spermatophyta</taxon>
        <taxon>Magnoliopsida</taxon>
        <taxon>eudicotyledons</taxon>
        <taxon>Gunneridae</taxon>
        <taxon>Pentapetalae</taxon>
        <taxon>asterids</taxon>
        <taxon>lamiids</taxon>
        <taxon>Gentianales</taxon>
        <taxon>Rubiaceae</taxon>
        <taxon>Ixoroideae</taxon>
        <taxon>Gardenieae complex</taxon>
        <taxon>Bertiereae - Coffeeae clade</taxon>
        <taxon>Coffeeae</taxon>
        <taxon>Coffea</taxon>
    </lineage>
</organism>
<dbReference type="Proteomes" id="UP000295252">
    <property type="component" value="Chromosome I"/>
</dbReference>
<dbReference type="EMBL" id="HG739095">
    <property type="protein sequence ID" value="CDP03623.1"/>
    <property type="molecule type" value="Genomic_DNA"/>
</dbReference>
<protein>
    <submittedName>
        <fullName evidence="1">Uncharacterized protein</fullName>
    </submittedName>
</protein>
<dbReference type="AlphaFoldDB" id="A0A068U7N4"/>
<keyword evidence="2" id="KW-1185">Reference proteome</keyword>
<dbReference type="InParanoid" id="A0A068U7N4"/>
<reference evidence="2" key="1">
    <citation type="journal article" date="2014" name="Science">
        <title>The coffee genome provides insight into the convergent evolution of caffeine biosynthesis.</title>
        <authorList>
            <person name="Denoeud F."/>
            <person name="Carretero-Paulet L."/>
            <person name="Dereeper A."/>
            <person name="Droc G."/>
            <person name="Guyot R."/>
            <person name="Pietrella M."/>
            <person name="Zheng C."/>
            <person name="Alberti A."/>
            <person name="Anthony F."/>
            <person name="Aprea G."/>
            <person name="Aury J.M."/>
            <person name="Bento P."/>
            <person name="Bernard M."/>
            <person name="Bocs S."/>
            <person name="Campa C."/>
            <person name="Cenci A."/>
            <person name="Combes M.C."/>
            <person name="Crouzillat D."/>
            <person name="Da Silva C."/>
            <person name="Daddiego L."/>
            <person name="De Bellis F."/>
            <person name="Dussert S."/>
            <person name="Garsmeur O."/>
            <person name="Gayraud T."/>
            <person name="Guignon V."/>
            <person name="Jahn K."/>
            <person name="Jamilloux V."/>
            <person name="Joet T."/>
            <person name="Labadie K."/>
            <person name="Lan T."/>
            <person name="Leclercq J."/>
            <person name="Lepelley M."/>
            <person name="Leroy T."/>
            <person name="Li L.T."/>
            <person name="Librado P."/>
            <person name="Lopez L."/>
            <person name="Munoz A."/>
            <person name="Noel B."/>
            <person name="Pallavicini A."/>
            <person name="Perrotta G."/>
            <person name="Poncet V."/>
            <person name="Pot D."/>
            <person name="Priyono X."/>
            <person name="Rigoreau M."/>
            <person name="Rouard M."/>
            <person name="Rozas J."/>
            <person name="Tranchant-Dubreuil C."/>
            <person name="VanBuren R."/>
            <person name="Zhang Q."/>
            <person name="Andrade A.C."/>
            <person name="Argout X."/>
            <person name="Bertrand B."/>
            <person name="de Kochko A."/>
            <person name="Graziosi G."/>
            <person name="Henry R.J."/>
            <person name="Jayarama X."/>
            <person name="Ming R."/>
            <person name="Nagai C."/>
            <person name="Rounsley S."/>
            <person name="Sankoff D."/>
            <person name="Giuliano G."/>
            <person name="Albert V.A."/>
            <person name="Wincker P."/>
            <person name="Lashermes P."/>
        </authorList>
    </citation>
    <scope>NUCLEOTIDE SEQUENCE [LARGE SCALE GENOMIC DNA]</scope>
    <source>
        <strain evidence="2">cv. DH200-94</strain>
    </source>
</reference>
<evidence type="ECO:0000313" key="2">
    <source>
        <dbReference type="Proteomes" id="UP000295252"/>
    </source>
</evidence>
<proteinExistence type="predicted"/>
<accession>A0A068U7N4</accession>